<protein>
    <submittedName>
        <fullName evidence="1">NRDE family protein</fullName>
    </submittedName>
</protein>
<evidence type="ECO:0000313" key="2">
    <source>
        <dbReference type="Proteomes" id="UP001185922"/>
    </source>
</evidence>
<gene>
    <name evidence="1" type="ORF">R3Q15_00945</name>
</gene>
<dbReference type="Proteomes" id="UP001185922">
    <property type="component" value="Unassembled WGS sequence"/>
</dbReference>
<dbReference type="InterPro" id="IPR008551">
    <property type="entry name" value="TANGO2"/>
</dbReference>
<proteinExistence type="predicted"/>
<reference evidence="1" key="1">
    <citation type="submission" date="2023-10" db="EMBL/GenBank/DDBJ databases">
        <title>Development of a sustainable strategy for remediation of hydrocarbon-contaminated territories based on the waste exchange concept.</title>
        <authorList>
            <person name="Krivoruchko A."/>
        </authorList>
    </citation>
    <scope>NUCLEOTIDE SEQUENCE</scope>
    <source>
        <strain evidence="1">IEGM 1279</strain>
    </source>
</reference>
<evidence type="ECO:0000313" key="1">
    <source>
        <dbReference type="EMBL" id="MDV6310477.1"/>
    </source>
</evidence>
<dbReference type="RefSeq" id="WP_096273856.1">
    <property type="nucleotide sequence ID" value="NZ_CP091855.1"/>
</dbReference>
<dbReference type="EMBL" id="JAWLKH010000001">
    <property type="protein sequence ID" value="MDV6310477.1"/>
    <property type="molecule type" value="Genomic_DNA"/>
</dbReference>
<dbReference type="PANTHER" id="PTHR17985:SF8">
    <property type="entry name" value="TRANSPORT AND GOLGI ORGANIZATION PROTEIN 2 HOMOLOG"/>
    <property type="match status" value="1"/>
</dbReference>
<dbReference type="Pfam" id="PF05742">
    <property type="entry name" value="TANGO2"/>
    <property type="match status" value="1"/>
</dbReference>
<organism evidence="1 2">
    <name type="scientific">Gordonia amicalis</name>
    <dbReference type="NCBI Taxonomy" id="89053"/>
    <lineage>
        <taxon>Bacteria</taxon>
        <taxon>Bacillati</taxon>
        <taxon>Actinomycetota</taxon>
        <taxon>Actinomycetes</taxon>
        <taxon>Mycobacteriales</taxon>
        <taxon>Gordoniaceae</taxon>
        <taxon>Gordonia</taxon>
    </lineage>
</organism>
<sequence>MCLILFAWNAHPEHRLIVAANRDEYHRRRTYALSRWDDLPIMAGRDALAGGTWLGVSAEVPGRVAMVTNVRVGPPERTGVRSRGQLPVDFLGGGDDPKVFADRVVEQAADYDPVNLLVGDTGTNGDADDLWWVTNRPHPQAERVADGVHGVSNGALDNDWPKVVDGTAALRELIAGGASDEDYFAMLADQDRPDPVRLPDTGVGPEFEAALSSKFINIPGYGTRASTVLRIGYDGHGEITERRYGWRGKRRGTTTLRF</sequence>
<comment type="caution">
    <text evidence="1">The sequence shown here is derived from an EMBL/GenBank/DDBJ whole genome shotgun (WGS) entry which is preliminary data.</text>
</comment>
<dbReference type="PANTHER" id="PTHR17985">
    <property type="entry name" value="SER/THR-RICH PROTEIN T10 IN DGCR REGION"/>
    <property type="match status" value="1"/>
</dbReference>
<dbReference type="AlphaFoldDB" id="A0AAE4R1K6"/>
<accession>A0AAE4R1K6</accession>
<dbReference type="GeneID" id="77173239"/>
<name>A0AAE4R1K6_9ACTN</name>